<accession>A0ABX4NM08</accession>
<keyword evidence="2" id="KW-1185">Reference proteome</keyword>
<dbReference type="Proteomes" id="UP000231879">
    <property type="component" value="Unassembled WGS sequence"/>
</dbReference>
<dbReference type="Gene3D" id="3.40.50.1110">
    <property type="entry name" value="SGNH hydrolase"/>
    <property type="match status" value="1"/>
</dbReference>
<proteinExistence type="predicted"/>
<organism evidence="1 2">
    <name type="scientific">Leptospira barantonii</name>
    <dbReference type="NCBI Taxonomy" id="2023184"/>
    <lineage>
        <taxon>Bacteria</taxon>
        <taxon>Pseudomonadati</taxon>
        <taxon>Spirochaetota</taxon>
        <taxon>Spirochaetia</taxon>
        <taxon>Leptospirales</taxon>
        <taxon>Leptospiraceae</taxon>
        <taxon>Leptospira</taxon>
    </lineage>
</organism>
<gene>
    <name evidence="1" type="ORF">CH367_14400</name>
</gene>
<dbReference type="SUPFAM" id="SSF52266">
    <property type="entry name" value="SGNH hydrolase"/>
    <property type="match status" value="1"/>
</dbReference>
<dbReference type="InterPro" id="IPR036514">
    <property type="entry name" value="SGNH_hydro_sf"/>
</dbReference>
<evidence type="ECO:0000313" key="1">
    <source>
        <dbReference type="EMBL" id="PJZ56637.1"/>
    </source>
</evidence>
<dbReference type="NCBIfam" id="NF047475">
    <property type="entry name" value="GDSL_LA_2490"/>
    <property type="match status" value="1"/>
</dbReference>
<reference evidence="1 2" key="1">
    <citation type="submission" date="2017-07" db="EMBL/GenBank/DDBJ databases">
        <title>Leptospira spp. isolated from tropical soils.</title>
        <authorList>
            <person name="Thibeaux R."/>
            <person name="Iraola G."/>
            <person name="Ferres I."/>
            <person name="Bierque E."/>
            <person name="Girault D."/>
            <person name="Soupe-Gilbert M.-E."/>
            <person name="Picardeau M."/>
            <person name="Goarant C."/>
        </authorList>
    </citation>
    <scope>NUCLEOTIDE SEQUENCE [LARGE SCALE GENOMIC DNA]</scope>
    <source>
        <strain evidence="1 2">FH4-C-A1</strain>
    </source>
</reference>
<comment type="caution">
    <text evidence="1">The sequence shown here is derived from an EMBL/GenBank/DDBJ whole genome shotgun (WGS) entry which is preliminary data.</text>
</comment>
<dbReference type="RefSeq" id="WP_100763205.1">
    <property type="nucleotide sequence ID" value="NZ_NPDS01000006.1"/>
</dbReference>
<name>A0ABX4NM08_9LEPT</name>
<evidence type="ECO:0000313" key="2">
    <source>
        <dbReference type="Proteomes" id="UP000231879"/>
    </source>
</evidence>
<dbReference type="EMBL" id="NPDS01000006">
    <property type="protein sequence ID" value="PJZ56637.1"/>
    <property type="molecule type" value="Genomic_DNA"/>
</dbReference>
<protein>
    <submittedName>
        <fullName evidence="1">Lipase</fullName>
    </submittedName>
</protein>
<sequence length="454" mass="51454">MKGFFSRAGLTLAFFILVFIGTEILLNVLKAPSLQFYRDQKILHRYNPIYYVDLAPNEDIYIRHFAGKWEGRFRTNSLGMRGLEEADPEKPKIACLGDSLVMGFGVSDEDTFCHQLNGIELKGGKRQAMNLAVDAYGSLGAVRRLKDMAPKLKNLKEVLFFVSGNDFTIPDELRAKGMLSDDEVDEIRSQDPNFNRNFRIQFELSRASYTLQALKLAFEQLKVQYAFTAFKLKSEWNSTGLSASSSADQTPAKYMKDSFFRKPELKCDPAAATSDSGSATPFEKKNVVLTPNPDFMSQSEYKKNFCPEAIPDYFSCVDKEPSLSSLEPLPQITQTAYNEMVEYSKANGIRLVVVLMPIQVEEIFCRNRGLYHPLENYALRAGAYFEKKGVPVLRLRKETSEMCGEVLETPKGKKFSGIRDYFIPEDGHLTVPGNRWAKRSVEKQLKELETKNAL</sequence>